<accession>A0ABP0CW49</accession>
<evidence type="ECO:0000313" key="2">
    <source>
        <dbReference type="Proteomes" id="UP001642405"/>
    </source>
</evidence>
<comment type="caution">
    <text evidence="1">The sequence shown here is derived from an EMBL/GenBank/DDBJ whole genome shotgun (WGS) entry which is preliminary data.</text>
</comment>
<name>A0ABP0CW49_9PEZI</name>
<organism evidence="1 2">
    <name type="scientific">Sporothrix curviconia</name>
    <dbReference type="NCBI Taxonomy" id="1260050"/>
    <lineage>
        <taxon>Eukaryota</taxon>
        <taxon>Fungi</taxon>
        <taxon>Dikarya</taxon>
        <taxon>Ascomycota</taxon>
        <taxon>Pezizomycotina</taxon>
        <taxon>Sordariomycetes</taxon>
        <taxon>Sordariomycetidae</taxon>
        <taxon>Ophiostomatales</taxon>
        <taxon>Ophiostomataceae</taxon>
        <taxon>Sporothrix</taxon>
    </lineage>
</organism>
<protein>
    <submittedName>
        <fullName evidence="1">Uncharacterized protein</fullName>
    </submittedName>
</protein>
<keyword evidence="2" id="KW-1185">Reference proteome</keyword>
<sequence length="263" mass="29082">MSISKIGASLLSQSAETNLALATINLDFSVIKVEAPPEFKPLRNELSAARQNAAEEGIPHVTARKIGALFHDWLPKTPHLIKAYGRRMVEIAQCRTVNPKATKADGVFADHIGIEGTGVWAAATSGAHSIAVYLLACMLARMWSASEAIAIWDELIRGRKKELEIVDESDPTSLRKQLASRIHIPRDDLAQWDASARAWLRSADEAMEKRQKQLMLIIDNLKLPVNTKPDLLDNVRDVWVSAMSTMDRLIQGIPQHAGARKRA</sequence>
<dbReference type="EMBL" id="CAWUHB010000104">
    <property type="protein sequence ID" value="CAK7235787.1"/>
    <property type="molecule type" value="Genomic_DNA"/>
</dbReference>
<evidence type="ECO:0000313" key="1">
    <source>
        <dbReference type="EMBL" id="CAK7235787.1"/>
    </source>
</evidence>
<reference evidence="1 2" key="1">
    <citation type="submission" date="2024-01" db="EMBL/GenBank/DDBJ databases">
        <authorList>
            <person name="Allen C."/>
            <person name="Tagirdzhanova G."/>
        </authorList>
    </citation>
    <scope>NUCLEOTIDE SEQUENCE [LARGE SCALE GENOMIC DNA]</scope>
</reference>
<proteinExistence type="predicted"/>
<gene>
    <name evidence="1" type="ORF">SCUCBS95973_009386</name>
</gene>
<dbReference type="Proteomes" id="UP001642405">
    <property type="component" value="Unassembled WGS sequence"/>
</dbReference>